<dbReference type="InterPro" id="IPR052184">
    <property type="entry name" value="SDR_enzymes"/>
</dbReference>
<sequence>MAAPAIWIVVGASRGIGLEWVRQLLARGDHVLATVRDVAKASRLWTLAGSAAMGRCQLFECDVASEASINNFAREVAALRNIDRIDYVILNAGILQYPNRATELSFDNFSDHLRTNAVGPIITAQRLLHTGIPIGSIAFMSSDSGSATDFRDFEDGFAAYAASKAALNQMLRHMASELARKRYITTILAMHPGEVATDMANVSLGWEVEGIINADESVAGMLRVVEQKTILDTGTFWTWEGNRHPW</sequence>
<evidence type="ECO:0000313" key="3">
    <source>
        <dbReference type="Proteomes" id="UP000578531"/>
    </source>
</evidence>
<dbReference type="InterPro" id="IPR036291">
    <property type="entry name" value="NAD(P)-bd_dom_sf"/>
</dbReference>
<dbReference type="PANTHER" id="PTHR45458:SF1">
    <property type="entry name" value="SHORT CHAIN DEHYDROGENASE"/>
    <property type="match status" value="1"/>
</dbReference>
<organism evidence="2 3">
    <name type="scientific">Letharia columbiana</name>
    <dbReference type="NCBI Taxonomy" id="112416"/>
    <lineage>
        <taxon>Eukaryota</taxon>
        <taxon>Fungi</taxon>
        <taxon>Dikarya</taxon>
        <taxon>Ascomycota</taxon>
        <taxon>Pezizomycotina</taxon>
        <taxon>Lecanoromycetes</taxon>
        <taxon>OSLEUM clade</taxon>
        <taxon>Lecanoromycetidae</taxon>
        <taxon>Lecanorales</taxon>
        <taxon>Lecanorineae</taxon>
        <taxon>Parmeliaceae</taxon>
        <taxon>Letharia</taxon>
    </lineage>
</organism>
<dbReference type="EMBL" id="JACCJC010000003">
    <property type="protein sequence ID" value="KAF6240645.1"/>
    <property type="molecule type" value="Genomic_DNA"/>
</dbReference>
<dbReference type="GO" id="GO:0016616">
    <property type="term" value="F:oxidoreductase activity, acting on the CH-OH group of donors, NAD or NADP as acceptor"/>
    <property type="evidence" value="ECO:0007669"/>
    <property type="project" value="TreeGrafter"/>
</dbReference>
<dbReference type="RefSeq" id="XP_037169904.1">
    <property type="nucleotide sequence ID" value="XM_037303257.1"/>
</dbReference>
<dbReference type="Pfam" id="PF00106">
    <property type="entry name" value="adh_short"/>
    <property type="match status" value="1"/>
</dbReference>
<dbReference type="PRINTS" id="PR00081">
    <property type="entry name" value="GDHRDH"/>
</dbReference>
<accession>A0A8H6G580</accession>
<keyword evidence="1" id="KW-0521">NADP</keyword>
<dbReference type="InterPro" id="IPR002347">
    <property type="entry name" value="SDR_fam"/>
</dbReference>
<dbReference type="AlphaFoldDB" id="A0A8H6G580"/>
<keyword evidence="3" id="KW-1185">Reference proteome</keyword>
<dbReference type="PANTHER" id="PTHR45458">
    <property type="entry name" value="SHORT-CHAIN DEHYDROGENASE/REDUCTASE SDR"/>
    <property type="match status" value="1"/>
</dbReference>
<protein>
    <submittedName>
        <fullName evidence="2">Uncharacterized protein</fullName>
    </submittedName>
</protein>
<evidence type="ECO:0000256" key="1">
    <source>
        <dbReference type="ARBA" id="ARBA00022857"/>
    </source>
</evidence>
<reference evidence="2 3" key="1">
    <citation type="journal article" date="2020" name="Genomics">
        <title>Complete, high-quality genomes from long-read metagenomic sequencing of two wolf lichen thalli reveals enigmatic genome architecture.</title>
        <authorList>
            <person name="McKenzie S.K."/>
            <person name="Walston R.F."/>
            <person name="Allen J.L."/>
        </authorList>
    </citation>
    <scope>NUCLEOTIDE SEQUENCE [LARGE SCALE GENOMIC DNA]</scope>
    <source>
        <strain evidence="2">WasteWater2</strain>
    </source>
</reference>
<dbReference type="InterPro" id="IPR020904">
    <property type="entry name" value="Sc_DH/Rdtase_CS"/>
</dbReference>
<name>A0A8H6G580_9LECA</name>
<dbReference type="PROSITE" id="PS00061">
    <property type="entry name" value="ADH_SHORT"/>
    <property type="match status" value="1"/>
</dbReference>
<dbReference type="Gene3D" id="3.40.50.720">
    <property type="entry name" value="NAD(P)-binding Rossmann-like Domain"/>
    <property type="match status" value="1"/>
</dbReference>
<dbReference type="OrthoDB" id="9876299at2759"/>
<dbReference type="SUPFAM" id="SSF51735">
    <property type="entry name" value="NAD(P)-binding Rossmann-fold domains"/>
    <property type="match status" value="1"/>
</dbReference>
<evidence type="ECO:0000313" key="2">
    <source>
        <dbReference type="EMBL" id="KAF6240645.1"/>
    </source>
</evidence>
<dbReference type="GeneID" id="59282991"/>
<proteinExistence type="predicted"/>
<dbReference type="Proteomes" id="UP000578531">
    <property type="component" value="Unassembled WGS sequence"/>
</dbReference>
<gene>
    <name evidence="2" type="ORF">HO173_001317</name>
</gene>
<comment type="caution">
    <text evidence="2">The sequence shown here is derived from an EMBL/GenBank/DDBJ whole genome shotgun (WGS) entry which is preliminary data.</text>
</comment>